<proteinExistence type="predicted"/>
<dbReference type="AlphaFoldDB" id="A0A915E907"/>
<organism evidence="1 2">
    <name type="scientific">Ditylenchus dipsaci</name>
    <dbReference type="NCBI Taxonomy" id="166011"/>
    <lineage>
        <taxon>Eukaryota</taxon>
        <taxon>Metazoa</taxon>
        <taxon>Ecdysozoa</taxon>
        <taxon>Nematoda</taxon>
        <taxon>Chromadorea</taxon>
        <taxon>Rhabditida</taxon>
        <taxon>Tylenchina</taxon>
        <taxon>Tylenchomorpha</taxon>
        <taxon>Sphaerularioidea</taxon>
        <taxon>Anguinidae</taxon>
        <taxon>Anguininae</taxon>
        <taxon>Ditylenchus</taxon>
    </lineage>
</organism>
<accession>A0A915E907</accession>
<evidence type="ECO:0000313" key="1">
    <source>
        <dbReference type="Proteomes" id="UP000887574"/>
    </source>
</evidence>
<reference evidence="2" key="1">
    <citation type="submission" date="2022-11" db="UniProtKB">
        <authorList>
            <consortium name="WormBaseParasite"/>
        </authorList>
    </citation>
    <scope>IDENTIFICATION</scope>
</reference>
<sequence>MFLHCNFAVLTTPLGFSNSYFYYVQSGSQENTTKLFRINSLKHLPDGAQLLATFDQPIRYFQRATKSACSRYFYCIGKDFVADEQGYFFVRRISRVLEHRPGLFCGSNGLFLCYNYITSRRRDGSKLSIETGTFVKPSCCFRLHLNEQDFSLKLEELKIPWPPLKPARRFDCLDAPINNVSNRFWTKTIPDDLRFHFIFMDDHKITIFNLNTNGKCHVYDGKDWTEYTPDDSFDAQFLKLGICGNHQTNQLFSCHGRIFFLDAIHGIGDGLVGEGPLYEILVHKESRTFRANLLCPRMQLPKDRTVVCSDKVFAFSYLNHWKHSDGQRWPSSDQTNGYIQFLLDEPPWLSCLAYWGMQKCMWPIEFNASEFVRHFITDQLATEVIEDQKGLGLKNLCKPNIFVSYNHFVRD</sequence>
<dbReference type="WBParaSite" id="jg2831.2">
    <property type="protein sequence ID" value="jg2831.2"/>
    <property type="gene ID" value="jg2831"/>
</dbReference>
<keyword evidence="1" id="KW-1185">Reference proteome</keyword>
<evidence type="ECO:0000313" key="2">
    <source>
        <dbReference type="WBParaSite" id="jg2831.2"/>
    </source>
</evidence>
<name>A0A915E907_9BILA</name>
<protein>
    <submittedName>
        <fullName evidence="2">Uncharacterized protein</fullName>
    </submittedName>
</protein>
<dbReference type="Proteomes" id="UP000887574">
    <property type="component" value="Unplaced"/>
</dbReference>